<keyword evidence="2" id="KW-1185">Reference proteome</keyword>
<dbReference type="AlphaFoldDB" id="C4JRK0"/>
<dbReference type="KEGG" id="ure:UREG_05089"/>
<gene>
    <name evidence="1" type="ORF">UREG_05089</name>
</gene>
<dbReference type="GeneID" id="8439210"/>
<evidence type="ECO:0000313" key="1">
    <source>
        <dbReference type="EMBL" id="EEP80247.1"/>
    </source>
</evidence>
<proteinExistence type="predicted"/>
<name>C4JRK0_UNCRE</name>
<sequence length="230" mass="26124">MAFHVIVPVNPRPRVPSSILQYLRKYLNYTFLEEDPDIRRLKAMSPVHLWDQNYVLTRESPRPALNMHPPQPERLATGLVVVRQDTGDYWEIGHRGPAPAFSERDSGDILTRRKLGVPPSGTVACIFSKTSRLKKFSPVGQDPSFVLYENILTRFYIAGVTASTHSTELYIMLEFIPVTLRSNSQLMTWLEGFEALKQSLKGLALLHEADFRTEISDQGPSVLCRTIISR</sequence>
<dbReference type="EMBL" id="CH476617">
    <property type="protein sequence ID" value="EEP80247.1"/>
    <property type="molecule type" value="Genomic_DNA"/>
</dbReference>
<dbReference type="HOGENOM" id="CLU_1205553_0_0_1"/>
<dbReference type="Proteomes" id="UP000002058">
    <property type="component" value="Unassembled WGS sequence"/>
</dbReference>
<organism evidence="1 2">
    <name type="scientific">Uncinocarpus reesii (strain UAMH 1704)</name>
    <dbReference type="NCBI Taxonomy" id="336963"/>
    <lineage>
        <taxon>Eukaryota</taxon>
        <taxon>Fungi</taxon>
        <taxon>Dikarya</taxon>
        <taxon>Ascomycota</taxon>
        <taxon>Pezizomycotina</taxon>
        <taxon>Eurotiomycetes</taxon>
        <taxon>Eurotiomycetidae</taxon>
        <taxon>Onygenales</taxon>
        <taxon>Onygenaceae</taxon>
        <taxon>Uncinocarpus</taxon>
    </lineage>
</organism>
<reference evidence="2" key="1">
    <citation type="journal article" date="2009" name="Genome Res.">
        <title>Comparative genomic analyses of the human fungal pathogens Coccidioides and their relatives.</title>
        <authorList>
            <person name="Sharpton T.J."/>
            <person name="Stajich J.E."/>
            <person name="Rounsley S.D."/>
            <person name="Gardner M.J."/>
            <person name="Wortman J.R."/>
            <person name="Jordar V.S."/>
            <person name="Maiti R."/>
            <person name="Kodira C.D."/>
            <person name="Neafsey D.E."/>
            <person name="Zeng Q."/>
            <person name="Hung C.-Y."/>
            <person name="McMahan C."/>
            <person name="Muszewska A."/>
            <person name="Grynberg M."/>
            <person name="Mandel M.A."/>
            <person name="Kellner E.M."/>
            <person name="Barker B.M."/>
            <person name="Galgiani J.N."/>
            <person name="Orbach M.J."/>
            <person name="Kirkland T.N."/>
            <person name="Cole G.T."/>
            <person name="Henn M.R."/>
            <person name="Birren B.W."/>
            <person name="Taylor J.W."/>
        </authorList>
    </citation>
    <scope>NUCLEOTIDE SEQUENCE [LARGE SCALE GENOMIC DNA]</scope>
    <source>
        <strain evidence="2">UAMH 1704</strain>
    </source>
</reference>
<accession>C4JRK0</accession>
<protein>
    <submittedName>
        <fullName evidence="1">Uncharacterized protein</fullName>
    </submittedName>
</protein>
<dbReference type="InParanoid" id="C4JRK0"/>
<dbReference type="VEuPathDB" id="FungiDB:UREG_05089"/>
<evidence type="ECO:0000313" key="2">
    <source>
        <dbReference type="Proteomes" id="UP000002058"/>
    </source>
</evidence>
<dbReference type="RefSeq" id="XP_002584400.1">
    <property type="nucleotide sequence ID" value="XM_002584354.1"/>
</dbReference>